<feature type="domain" description="DUF1206" evidence="2">
    <location>
        <begin position="209"/>
        <end position="276"/>
    </location>
</feature>
<feature type="transmembrane region" description="Helical" evidence="1">
    <location>
        <begin position="79"/>
        <end position="100"/>
    </location>
</feature>
<dbReference type="STRING" id="479431.Namu_1709"/>
<dbReference type="Pfam" id="PF06724">
    <property type="entry name" value="DUF1206"/>
    <property type="match status" value="3"/>
</dbReference>
<name>C8XFY8_NAKMY</name>
<dbReference type="eggNOG" id="ENOG502Z854">
    <property type="taxonomic scope" value="Bacteria"/>
</dbReference>
<dbReference type="Proteomes" id="UP000002218">
    <property type="component" value="Chromosome"/>
</dbReference>
<gene>
    <name evidence="3" type="ordered locus">Namu_1709</name>
</gene>
<dbReference type="HOGENOM" id="CLU_073530_1_0_11"/>
<reference evidence="4" key="1">
    <citation type="submission" date="2009-09" db="EMBL/GenBank/DDBJ databases">
        <title>The complete genome of Nakamurella multipartita DSM 44233.</title>
        <authorList>
            <consortium name="US DOE Joint Genome Institute (JGI-PGF)"/>
            <person name="Lucas S."/>
            <person name="Copeland A."/>
            <person name="Lapidus A."/>
            <person name="Glavina del Rio T."/>
            <person name="Dalin E."/>
            <person name="Tice H."/>
            <person name="Bruce D."/>
            <person name="Goodwin L."/>
            <person name="Pitluck S."/>
            <person name="Kyrpides N."/>
            <person name="Mavromatis K."/>
            <person name="Ivanova N."/>
            <person name="Ovchinnikova G."/>
            <person name="Sims D."/>
            <person name="Meincke L."/>
            <person name="Brettin T."/>
            <person name="Detter J.C."/>
            <person name="Han C."/>
            <person name="Larimer F."/>
            <person name="Land M."/>
            <person name="Hauser L."/>
            <person name="Markowitz V."/>
            <person name="Cheng J.-F."/>
            <person name="Hugenholtz P."/>
            <person name="Woyke T."/>
            <person name="Wu D."/>
            <person name="Klenk H.-P."/>
            <person name="Eisen J.A."/>
        </authorList>
    </citation>
    <scope>NUCLEOTIDE SEQUENCE [LARGE SCALE GENOMIC DNA]</scope>
    <source>
        <strain evidence="4">ATCC 700099 / DSM 44233 / CIP 104796 / JCM 9543 / NBRC 105858 / Y-104</strain>
    </source>
</reference>
<feature type="transmembrane region" description="Helical" evidence="1">
    <location>
        <begin position="215"/>
        <end position="232"/>
    </location>
</feature>
<keyword evidence="4" id="KW-1185">Reference proteome</keyword>
<keyword evidence="1" id="KW-1133">Transmembrane helix</keyword>
<dbReference type="InParanoid" id="C8XFY8"/>
<dbReference type="AlphaFoldDB" id="C8XFY8"/>
<dbReference type="InterPro" id="IPR009597">
    <property type="entry name" value="DUF1206"/>
</dbReference>
<accession>C8XFY8</accession>
<dbReference type="RefSeq" id="WP_015747002.1">
    <property type="nucleotide sequence ID" value="NC_013235.1"/>
</dbReference>
<evidence type="ECO:0000256" key="1">
    <source>
        <dbReference type="SAM" id="Phobius"/>
    </source>
</evidence>
<organism evidence="3 4">
    <name type="scientific">Nakamurella multipartita (strain ATCC 700099 / DSM 44233 / CIP 104796 / JCM 9543 / NBRC 105858 / Y-104)</name>
    <name type="common">Microsphaera multipartita</name>
    <dbReference type="NCBI Taxonomy" id="479431"/>
    <lineage>
        <taxon>Bacteria</taxon>
        <taxon>Bacillati</taxon>
        <taxon>Actinomycetota</taxon>
        <taxon>Actinomycetes</taxon>
        <taxon>Nakamurellales</taxon>
        <taxon>Nakamurellaceae</taxon>
        <taxon>Nakamurella</taxon>
    </lineage>
</organism>
<reference evidence="3 4" key="2">
    <citation type="journal article" date="2010" name="Stand. Genomic Sci.">
        <title>Complete genome sequence of Nakamurella multipartita type strain (Y-104).</title>
        <authorList>
            <person name="Tice H."/>
            <person name="Mayilraj S."/>
            <person name="Sims D."/>
            <person name="Lapidus A."/>
            <person name="Nolan M."/>
            <person name="Lucas S."/>
            <person name="Glavina Del Rio T."/>
            <person name="Copeland A."/>
            <person name="Cheng J.F."/>
            <person name="Meincke L."/>
            <person name="Bruce D."/>
            <person name="Goodwin L."/>
            <person name="Pitluck S."/>
            <person name="Ivanova N."/>
            <person name="Mavromatis K."/>
            <person name="Ovchinnikova G."/>
            <person name="Pati A."/>
            <person name="Chen A."/>
            <person name="Palaniappan K."/>
            <person name="Land M."/>
            <person name="Hauser L."/>
            <person name="Chang Y.J."/>
            <person name="Jeffries C.D."/>
            <person name="Detter J.C."/>
            <person name="Brettin T."/>
            <person name="Rohde M."/>
            <person name="Goker M."/>
            <person name="Bristow J."/>
            <person name="Eisen J.A."/>
            <person name="Markowitz V."/>
            <person name="Hugenholtz P."/>
            <person name="Kyrpides N.C."/>
            <person name="Klenk H.P."/>
            <person name="Chen F."/>
        </authorList>
    </citation>
    <scope>NUCLEOTIDE SEQUENCE [LARGE SCALE GENOMIC DNA]</scope>
    <source>
        <strain evidence="4">ATCC 700099 / DSM 44233 / CIP 104796 / JCM 9543 / NBRC 105858 / Y-104</strain>
    </source>
</reference>
<keyword evidence="1" id="KW-0812">Transmembrane</keyword>
<evidence type="ECO:0000259" key="2">
    <source>
        <dbReference type="Pfam" id="PF06724"/>
    </source>
</evidence>
<evidence type="ECO:0000313" key="3">
    <source>
        <dbReference type="EMBL" id="ACV78099.1"/>
    </source>
</evidence>
<dbReference type="EMBL" id="CP001737">
    <property type="protein sequence ID" value="ACV78099.1"/>
    <property type="molecule type" value="Genomic_DNA"/>
</dbReference>
<dbReference type="OrthoDB" id="4552598at2"/>
<evidence type="ECO:0000313" key="4">
    <source>
        <dbReference type="Proteomes" id="UP000002218"/>
    </source>
</evidence>
<feature type="transmembrane region" description="Helical" evidence="1">
    <location>
        <begin position="31"/>
        <end position="59"/>
    </location>
</feature>
<feature type="transmembrane region" description="Helical" evidence="1">
    <location>
        <begin position="252"/>
        <end position="275"/>
    </location>
</feature>
<protein>
    <recommendedName>
        <fullName evidence="2">DUF1206 domain-containing protein</fullName>
    </recommendedName>
</protein>
<proteinExistence type="predicted"/>
<dbReference type="KEGG" id="nml:Namu_1709"/>
<feature type="domain" description="DUF1206" evidence="2">
    <location>
        <begin position="123"/>
        <end position="189"/>
    </location>
</feature>
<keyword evidence="1" id="KW-0472">Membrane</keyword>
<feature type="domain" description="DUF1206" evidence="2">
    <location>
        <begin position="35"/>
        <end position="105"/>
    </location>
</feature>
<feature type="transmembrane region" description="Helical" evidence="1">
    <location>
        <begin position="120"/>
        <end position="140"/>
    </location>
</feature>
<sequence>MTANAAGAARSAKDSAEQAGDRAVNSRPFRILVTVGLITYGIVHILVGWIALQIAWGLGGGSGEASQQGALAELAQQPVGVVILWLTVLGLFAMTAWQAAEAAWGHRDRPEGFKRIRKRLASVGRALTYAAIALAAISALRGASQSGDQKQEGWTARLLGMPFGRILVALVGVVIIVLAVRQVIKGVKRKFTEDLSGGVSAGVQRLGQIGYISKGVAMVVIGGLFGWAALTYDASKAGGLDDALRTINSAPLGSVLLTVVALGLVCFGVFCFFWARHPKIAASPNTADR</sequence>
<feature type="transmembrane region" description="Helical" evidence="1">
    <location>
        <begin position="160"/>
        <end position="180"/>
    </location>
</feature>